<protein>
    <submittedName>
        <fullName evidence="2">Homeobox protein PKNOX1</fullName>
    </submittedName>
</protein>
<dbReference type="Proteomes" id="UP000316759">
    <property type="component" value="Unassembled WGS sequence"/>
</dbReference>
<reference evidence="2 3" key="1">
    <citation type="submission" date="2019-04" db="EMBL/GenBank/DDBJ databases">
        <title>Annotation for the trematode Fasciola gigantica.</title>
        <authorList>
            <person name="Choi Y.-J."/>
        </authorList>
    </citation>
    <scope>NUCLEOTIDE SEQUENCE [LARGE SCALE GENOMIC DNA]</scope>
    <source>
        <strain evidence="2">Uganda_cow_1</strain>
    </source>
</reference>
<evidence type="ECO:0000313" key="2">
    <source>
        <dbReference type="EMBL" id="TPP59806.1"/>
    </source>
</evidence>
<feature type="compositionally biased region" description="Polar residues" evidence="1">
    <location>
        <begin position="110"/>
        <end position="130"/>
    </location>
</feature>
<proteinExistence type="predicted"/>
<dbReference type="AlphaFoldDB" id="A0A504YH75"/>
<dbReference type="EMBL" id="SUNJ01010221">
    <property type="protein sequence ID" value="TPP59806.1"/>
    <property type="molecule type" value="Genomic_DNA"/>
</dbReference>
<feature type="compositionally biased region" description="Basic and acidic residues" evidence="1">
    <location>
        <begin position="157"/>
        <end position="176"/>
    </location>
</feature>
<dbReference type="OrthoDB" id="10056939at2759"/>
<keyword evidence="2" id="KW-0238">DNA-binding</keyword>
<gene>
    <name evidence="2" type="ORF">FGIG_05346</name>
</gene>
<dbReference type="GO" id="GO:0003677">
    <property type="term" value="F:DNA binding"/>
    <property type="evidence" value="ECO:0007669"/>
    <property type="project" value="UniProtKB-KW"/>
</dbReference>
<dbReference type="STRING" id="46835.A0A504YH75"/>
<keyword evidence="2" id="KW-0371">Homeobox</keyword>
<keyword evidence="3" id="KW-1185">Reference proteome</keyword>
<evidence type="ECO:0000256" key="1">
    <source>
        <dbReference type="SAM" id="MobiDB-lite"/>
    </source>
</evidence>
<name>A0A504YH75_FASGI</name>
<comment type="caution">
    <text evidence="2">The sequence shown here is derived from an EMBL/GenBank/DDBJ whole genome shotgun (WGS) entry which is preliminary data.</text>
</comment>
<sequence length="235" mass="26003">MILVEHCLNSDDLFTDILLVHFARSTPDPHFPPHSSPILFYFSICHKSHPLYPLLALLLQQCELASARPDSPPPLDSFNAELKAYVQRQVELEEADLSKGPGTKTRDKNYYNSGNPLSFETSAYTAPNRSHSNRRYNTKLDGSGEHGFAANKASRPQSRDCRLHSTEKSRECDKSGLLDSDYNPDCGTDNALIDEDRKLNVFVNNSELDELWALGRAPGEEKAGGGGGGGVRVKQ</sequence>
<feature type="region of interest" description="Disordered" evidence="1">
    <location>
        <begin position="94"/>
        <end position="176"/>
    </location>
</feature>
<accession>A0A504YH75</accession>
<organism evidence="2 3">
    <name type="scientific">Fasciola gigantica</name>
    <name type="common">Giant liver fluke</name>
    <dbReference type="NCBI Taxonomy" id="46835"/>
    <lineage>
        <taxon>Eukaryota</taxon>
        <taxon>Metazoa</taxon>
        <taxon>Spiralia</taxon>
        <taxon>Lophotrochozoa</taxon>
        <taxon>Platyhelminthes</taxon>
        <taxon>Trematoda</taxon>
        <taxon>Digenea</taxon>
        <taxon>Plagiorchiida</taxon>
        <taxon>Echinostomata</taxon>
        <taxon>Echinostomatoidea</taxon>
        <taxon>Fasciolidae</taxon>
        <taxon>Fasciola</taxon>
    </lineage>
</organism>
<evidence type="ECO:0000313" key="3">
    <source>
        <dbReference type="Proteomes" id="UP000316759"/>
    </source>
</evidence>